<dbReference type="PANTHER" id="PTHR31834:SF1">
    <property type="entry name" value="INITIATION-SPECIFIC ALPHA-1,6-MANNOSYLTRANSFERASE"/>
    <property type="match status" value="1"/>
</dbReference>
<dbReference type="OrthoDB" id="409543at2759"/>
<dbReference type="GeneID" id="40383384"/>
<dbReference type="Proteomes" id="UP000249293">
    <property type="component" value="Chromosome 2"/>
</dbReference>
<dbReference type="Gene3D" id="3.90.550.20">
    <property type="match status" value="1"/>
</dbReference>
<feature type="transmembrane region" description="Helical" evidence="2">
    <location>
        <begin position="29"/>
        <end position="50"/>
    </location>
</feature>
<keyword evidence="2" id="KW-1133">Transmembrane helix</keyword>
<evidence type="ECO:0000256" key="2">
    <source>
        <dbReference type="SAM" id="Phobius"/>
    </source>
</evidence>
<dbReference type="RefSeq" id="XP_029321096.1">
    <property type="nucleotide sequence ID" value="XM_029465237.1"/>
</dbReference>
<name>A0A2U9R3F1_PICKU</name>
<evidence type="ECO:0000256" key="1">
    <source>
        <dbReference type="ARBA" id="ARBA00009003"/>
    </source>
</evidence>
<dbReference type="PANTHER" id="PTHR31834">
    <property type="entry name" value="INITIATION-SPECIFIC ALPHA-1,6-MANNOSYLTRANSFERASE"/>
    <property type="match status" value="1"/>
</dbReference>
<evidence type="ECO:0000313" key="3">
    <source>
        <dbReference type="EMBL" id="AWU75619.1"/>
    </source>
</evidence>
<sequence length="409" mass="47422">MDYVNIPDKTSPSLIHRLSNHVSKNRLKVITLFACLIVVYSQCFNGLSTYNARRMQNSSMDTYNMKTTYDDLHIKYNKLPTNASLRAQLSYYFPYDTNSKIPQSIFQTWKSKPGDSNFPMDFLGTVSSWEKNEGYAHTIFTDNVLDDWVHTEFSNVPDLVRAWDLLPKIILKADFFRYLVIYARGGIYSDMDTFCLKNIHDWAPFNERYTKGEQIGFVIGIEADPDRPDWAEWYARRIQFAQWTIMGKRGHPFLRELISRIVEETLRKEHMGYIKHVEGKDSGSDIMQWTGPGIYTDTMFDYLNNILSDGDYGSGFGIGSKYWNDGEKYKLKHQEVNKEGLPLHFKDMVVNYKAFTGLREPKVIDDVMVLPITSFSPGVGQMGSRSPRDPMAFVQHIFHGSWKDDKKKD</sequence>
<accession>A0A2U9R3F1</accession>
<dbReference type="InterPro" id="IPR039367">
    <property type="entry name" value="Och1-like"/>
</dbReference>
<proteinExistence type="inferred from homology"/>
<dbReference type="Pfam" id="PF04488">
    <property type="entry name" value="Gly_transf_sug"/>
    <property type="match status" value="1"/>
</dbReference>
<dbReference type="InterPro" id="IPR007577">
    <property type="entry name" value="GlycoTrfase_DXD_sugar-bd_CS"/>
</dbReference>
<gene>
    <name evidence="3" type="ORF">C5L36_0B08630</name>
</gene>
<keyword evidence="2" id="KW-0472">Membrane</keyword>
<dbReference type="GO" id="GO:0000136">
    <property type="term" value="C:mannan polymerase complex"/>
    <property type="evidence" value="ECO:0007669"/>
    <property type="project" value="TreeGrafter"/>
</dbReference>
<dbReference type="GO" id="GO:0006487">
    <property type="term" value="P:protein N-linked glycosylation"/>
    <property type="evidence" value="ECO:0007669"/>
    <property type="project" value="TreeGrafter"/>
</dbReference>
<dbReference type="GO" id="GO:0000009">
    <property type="term" value="F:alpha-1,6-mannosyltransferase activity"/>
    <property type="evidence" value="ECO:0007669"/>
    <property type="project" value="InterPro"/>
</dbReference>
<dbReference type="AlphaFoldDB" id="A0A2U9R3F1"/>
<dbReference type="KEGG" id="pkz:C5L36_0B08630"/>
<reference evidence="3 4" key="1">
    <citation type="submission" date="2018-06" db="EMBL/GenBank/DDBJ databases">
        <title>Population genomics shows no distinction between pathogenic Candida krusei and environmental Pichia kudriavzevii: One species, four names.</title>
        <authorList>
            <person name="Douglass A.P."/>
            <person name="Offei B."/>
            <person name="Braun-Galleani S."/>
            <person name="Coughlan A.Y."/>
            <person name="Martos A."/>
            <person name="Ortiz-Merino R.A."/>
            <person name="Byrne K.P."/>
            <person name="Wolfe K.H."/>
        </authorList>
    </citation>
    <scope>NUCLEOTIDE SEQUENCE [LARGE SCALE GENOMIC DNA]</scope>
    <source>
        <strain evidence="3 4">CBS573</strain>
    </source>
</reference>
<evidence type="ECO:0008006" key="5">
    <source>
        <dbReference type="Google" id="ProtNLM"/>
    </source>
</evidence>
<dbReference type="VEuPathDB" id="FungiDB:C5L36_0B08630"/>
<dbReference type="InterPro" id="IPR029044">
    <property type="entry name" value="Nucleotide-diphossugar_trans"/>
</dbReference>
<organism evidence="3 4">
    <name type="scientific">Pichia kudriavzevii</name>
    <name type="common">Yeast</name>
    <name type="synonym">Issatchenkia orientalis</name>
    <dbReference type="NCBI Taxonomy" id="4909"/>
    <lineage>
        <taxon>Eukaryota</taxon>
        <taxon>Fungi</taxon>
        <taxon>Dikarya</taxon>
        <taxon>Ascomycota</taxon>
        <taxon>Saccharomycotina</taxon>
        <taxon>Pichiomycetes</taxon>
        <taxon>Pichiales</taxon>
        <taxon>Pichiaceae</taxon>
        <taxon>Pichia</taxon>
    </lineage>
</organism>
<dbReference type="EMBL" id="CP028774">
    <property type="protein sequence ID" value="AWU75619.1"/>
    <property type="molecule type" value="Genomic_DNA"/>
</dbReference>
<protein>
    <recommendedName>
        <fullName evidence="5">Initiation-specific alpha-1,6-mannosyltransferase</fullName>
    </recommendedName>
</protein>
<dbReference type="STRING" id="4909.A0A2U9R3F1"/>
<dbReference type="SUPFAM" id="SSF53448">
    <property type="entry name" value="Nucleotide-diphospho-sugar transferases"/>
    <property type="match status" value="1"/>
</dbReference>
<keyword evidence="4" id="KW-1185">Reference proteome</keyword>
<keyword evidence="2" id="KW-0812">Transmembrane</keyword>
<comment type="similarity">
    <text evidence="1">Belongs to the glycosyltransferase 32 family.</text>
</comment>
<evidence type="ECO:0000313" key="4">
    <source>
        <dbReference type="Proteomes" id="UP000249293"/>
    </source>
</evidence>